<evidence type="ECO:0000313" key="2">
    <source>
        <dbReference type="Proteomes" id="UP000523545"/>
    </source>
</evidence>
<proteinExistence type="predicted"/>
<keyword evidence="2" id="KW-1185">Reference proteome</keyword>
<dbReference type="GO" id="GO:0003677">
    <property type="term" value="F:DNA binding"/>
    <property type="evidence" value="ECO:0007669"/>
    <property type="project" value="InterPro"/>
</dbReference>
<dbReference type="AlphaFoldDB" id="A0A7Z0BEJ3"/>
<dbReference type="GO" id="GO:0000150">
    <property type="term" value="F:DNA strand exchange activity"/>
    <property type="evidence" value="ECO:0007669"/>
    <property type="project" value="InterPro"/>
</dbReference>
<dbReference type="Gene3D" id="3.40.50.1390">
    <property type="entry name" value="Resolvase, N-terminal catalytic domain"/>
    <property type="match status" value="1"/>
</dbReference>
<gene>
    <name evidence="1" type="ORF">HNR22_001786</name>
</gene>
<reference evidence="1 2" key="1">
    <citation type="submission" date="2020-07" db="EMBL/GenBank/DDBJ databases">
        <title>Sequencing the genomes of 1000 actinobacteria strains.</title>
        <authorList>
            <person name="Klenk H.-P."/>
        </authorList>
    </citation>
    <scope>NUCLEOTIDE SEQUENCE [LARGE SCALE GENOMIC DNA]</scope>
    <source>
        <strain evidence="1 2">DSM 45876</strain>
    </source>
</reference>
<accession>A0A7Z0BEJ3</accession>
<dbReference type="RefSeq" id="WP_246380765.1">
    <property type="nucleotide sequence ID" value="NZ_JACCHK010000001.1"/>
</dbReference>
<dbReference type="Proteomes" id="UP000523545">
    <property type="component" value="Unassembled WGS sequence"/>
</dbReference>
<dbReference type="SUPFAM" id="SSF53041">
    <property type="entry name" value="Resolvase-like"/>
    <property type="match status" value="1"/>
</dbReference>
<organism evidence="1 2">
    <name type="scientific">Micromonospora jinlongensis</name>
    <dbReference type="NCBI Taxonomy" id="1287877"/>
    <lineage>
        <taxon>Bacteria</taxon>
        <taxon>Bacillati</taxon>
        <taxon>Actinomycetota</taxon>
        <taxon>Actinomycetes</taxon>
        <taxon>Micromonosporales</taxon>
        <taxon>Micromonosporaceae</taxon>
        <taxon>Micromonospora</taxon>
    </lineage>
</organism>
<protein>
    <submittedName>
        <fullName evidence="1">Uncharacterized protein</fullName>
    </submittedName>
</protein>
<dbReference type="InterPro" id="IPR036162">
    <property type="entry name" value="Resolvase-like_N_sf"/>
</dbReference>
<dbReference type="EMBL" id="JACCHK010000001">
    <property type="protein sequence ID" value="NYH42059.1"/>
    <property type="molecule type" value="Genomic_DNA"/>
</dbReference>
<comment type="caution">
    <text evidence="1">The sequence shown here is derived from an EMBL/GenBank/DDBJ whole genome shotgun (WGS) entry which is preliminary data.</text>
</comment>
<sequence length="94" mass="10539">MSTVDFQDRASSCRWQRDYAGDMVAGHGRIVVEFFDEGVSRRVPWPDRPQAARLLAAVMDAARGFDAIVVGKYGRAFHDQQLEQSTPTLLRQGV</sequence>
<name>A0A7Z0BEJ3_9ACTN</name>
<evidence type="ECO:0000313" key="1">
    <source>
        <dbReference type="EMBL" id="NYH42059.1"/>
    </source>
</evidence>